<dbReference type="PANTHER" id="PTHR30124:SF0">
    <property type="entry name" value="MEMBRANE-BOUND LYTIC MUREIN TRANSGLYCOSYLASE A"/>
    <property type="match status" value="1"/>
</dbReference>
<gene>
    <name evidence="7" type="ORF">HF685_11455</name>
</gene>
<dbReference type="EC" id="4.2.2.n1" evidence="2"/>
<dbReference type="Pfam" id="PF03562">
    <property type="entry name" value="MltA"/>
    <property type="match status" value="1"/>
</dbReference>
<evidence type="ECO:0000256" key="5">
    <source>
        <dbReference type="ARBA" id="ARBA00030918"/>
    </source>
</evidence>
<organism evidence="7 8">
    <name type="scientific">Parasphingorhabdus halotolerans</name>
    <dbReference type="NCBI Taxonomy" id="2725558"/>
    <lineage>
        <taxon>Bacteria</taxon>
        <taxon>Pseudomonadati</taxon>
        <taxon>Pseudomonadota</taxon>
        <taxon>Alphaproteobacteria</taxon>
        <taxon>Sphingomonadales</taxon>
        <taxon>Sphingomonadaceae</taxon>
        <taxon>Parasphingorhabdus</taxon>
    </lineage>
</organism>
<dbReference type="Pfam" id="PF06725">
    <property type="entry name" value="3D"/>
    <property type="match status" value="1"/>
</dbReference>
<keyword evidence="3" id="KW-0456">Lyase</keyword>
<evidence type="ECO:0000313" key="7">
    <source>
        <dbReference type="EMBL" id="QJB69822.1"/>
    </source>
</evidence>
<dbReference type="GO" id="GO:0008933">
    <property type="term" value="F:peptidoglycan lytic transglycosylase activity"/>
    <property type="evidence" value="ECO:0007669"/>
    <property type="project" value="TreeGrafter"/>
</dbReference>
<keyword evidence="4" id="KW-0961">Cell wall biogenesis/degradation</keyword>
<dbReference type="GO" id="GO:0071555">
    <property type="term" value="P:cell wall organization"/>
    <property type="evidence" value="ECO:0007669"/>
    <property type="project" value="UniProtKB-KW"/>
</dbReference>
<dbReference type="CDD" id="cd14485">
    <property type="entry name" value="mltA_like_LT_A"/>
    <property type="match status" value="1"/>
</dbReference>
<dbReference type="InterPro" id="IPR026044">
    <property type="entry name" value="MltA"/>
</dbReference>
<dbReference type="PROSITE" id="PS51257">
    <property type="entry name" value="PROKAR_LIPOPROTEIN"/>
    <property type="match status" value="1"/>
</dbReference>
<dbReference type="Proteomes" id="UP000501600">
    <property type="component" value="Chromosome"/>
</dbReference>
<dbReference type="InterPro" id="IPR005300">
    <property type="entry name" value="MltA_B"/>
</dbReference>
<evidence type="ECO:0000256" key="1">
    <source>
        <dbReference type="ARBA" id="ARBA00001420"/>
    </source>
</evidence>
<dbReference type="EMBL" id="CP051217">
    <property type="protein sequence ID" value="QJB69822.1"/>
    <property type="molecule type" value="Genomic_DNA"/>
</dbReference>
<reference evidence="7 8" key="1">
    <citation type="submission" date="2020-04" db="EMBL/GenBank/DDBJ databases">
        <title>Genome sequence for Sphingorhabdus sp. strain M1.</title>
        <authorList>
            <person name="Park S.-J."/>
        </authorList>
    </citation>
    <scope>NUCLEOTIDE SEQUENCE [LARGE SCALE GENOMIC DNA]</scope>
    <source>
        <strain evidence="7 8">JK6</strain>
    </source>
</reference>
<dbReference type="CDD" id="cd14668">
    <property type="entry name" value="mlta_B"/>
    <property type="match status" value="1"/>
</dbReference>
<dbReference type="GO" id="GO:0004553">
    <property type="term" value="F:hydrolase activity, hydrolyzing O-glycosyl compounds"/>
    <property type="evidence" value="ECO:0007669"/>
    <property type="project" value="InterPro"/>
</dbReference>
<dbReference type="AlphaFoldDB" id="A0A6H2DMC0"/>
<keyword evidence="8" id="KW-1185">Reference proteome</keyword>
<comment type="catalytic activity">
    <reaction evidence="1">
        <text>Exolytic cleavage of the (1-&gt;4)-beta-glycosidic linkage between N-acetylmuramic acid (MurNAc) and N-acetylglucosamine (GlcNAc) residues in peptidoglycan, from either the reducing or the non-reducing ends of the peptidoglycan chains, with concomitant formation of a 1,6-anhydrobond in the MurNAc residue.</text>
        <dbReference type="EC" id="4.2.2.n1"/>
    </reaction>
</comment>
<dbReference type="PANTHER" id="PTHR30124">
    <property type="entry name" value="MEMBRANE-BOUND LYTIC MUREIN TRANSGLYCOSYLASE A"/>
    <property type="match status" value="1"/>
</dbReference>
<evidence type="ECO:0000313" key="8">
    <source>
        <dbReference type="Proteomes" id="UP000501600"/>
    </source>
</evidence>
<evidence type="ECO:0000256" key="3">
    <source>
        <dbReference type="ARBA" id="ARBA00023239"/>
    </source>
</evidence>
<dbReference type="SMART" id="SM00925">
    <property type="entry name" value="MltA"/>
    <property type="match status" value="1"/>
</dbReference>
<feature type="domain" description="Lytic transglycosylase MltA" evidence="6">
    <location>
        <begin position="177"/>
        <end position="334"/>
    </location>
</feature>
<dbReference type="SUPFAM" id="SSF50685">
    <property type="entry name" value="Barwin-like endoglucanases"/>
    <property type="match status" value="1"/>
</dbReference>
<accession>A0A6H2DMC0</accession>
<dbReference type="GO" id="GO:0019867">
    <property type="term" value="C:outer membrane"/>
    <property type="evidence" value="ECO:0007669"/>
    <property type="project" value="InterPro"/>
</dbReference>
<dbReference type="KEGG" id="phao:HF685_11455"/>
<name>A0A6H2DMC0_9SPHN</name>
<protein>
    <recommendedName>
        <fullName evidence="2">peptidoglycan lytic exotransglycosylase</fullName>
        <ecNumber evidence="2">4.2.2.n1</ecNumber>
    </recommendedName>
    <alternativeName>
        <fullName evidence="5">Murein hydrolase A</fullName>
    </alternativeName>
</protein>
<dbReference type="GO" id="GO:0009253">
    <property type="term" value="P:peptidoglycan catabolic process"/>
    <property type="evidence" value="ECO:0007669"/>
    <property type="project" value="TreeGrafter"/>
</dbReference>
<evidence type="ECO:0000256" key="4">
    <source>
        <dbReference type="ARBA" id="ARBA00023316"/>
    </source>
</evidence>
<evidence type="ECO:0000256" key="2">
    <source>
        <dbReference type="ARBA" id="ARBA00012587"/>
    </source>
</evidence>
<sequence>MKTGSLLGAVALISACSFSVIPEGAARGASDQVSDQHSGQQLGEWTQGISDLDQPQSTINVNPAKAIKPVASDQLVKIGGNETRAVGVGIALGPDIGALGIDAARASGALKSFRTSCSSLARREDNSGLTQGQDWQQSCDAAKAWPENDANRFFESYFEAVQIGDGKAFATGYFEPEIKGSRVRNGRYQVPVYRRPTNLLDVDLGLFSEELKDKKIRGKIDGTKLVPFEDRGQIDDGALAGQGLEIAWVEDYIDFFVLQIQGSGRLALPDGSVMRIGYASQNGRDYTGIGKLMRERGLLADGKTNMQGIVEWLRANPQEGMKIMRENKSYVFFNELTGPGPLGAMGHPVVGRVSVAADRQFVPLGAPVFLNMEHDIADGLWVAQDTGGAIKGSNRFDTFWGAGEEAARIAGGMSSRGQALIFLPKGTFARLTGR</sequence>
<dbReference type="GO" id="GO:0009254">
    <property type="term" value="P:peptidoglycan turnover"/>
    <property type="evidence" value="ECO:0007669"/>
    <property type="project" value="InterPro"/>
</dbReference>
<proteinExistence type="predicted"/>
<dbReference type="Gene3D" id="2.40.240.50">
    <property type="entry name" value="Barwin-like endoglucanases"/>
    <property type="match status" value="1"/>
</dbReference>
<dbReference type="InterPro" id="IPR036908">
    <property type="entry name" value="RlpA-like_sf"/>
</dbReference>
<evidence type="ECO:0000259" key="6">
    <source>
        <dbReference type="SMART" id="SM00925"/>
    </source>
</evidence>
<dbReference type="InterPro" id="IPR010611">
    <property type="entry name" value="3D_dom"/>
</dbReference>
<dbReference type="Gene3D" id="2.40.40.10">
    <property type="entry name" value="RlpA-like domain"/>
    <property type="match status" value="1"/>
</dbReference>